<keyword evidence="1 8" id="KW-0963">Cytoplasm</keyword>
<reference evidence="10 11" key="1">
    <citation type="submission" date="2023-11" db="EMBL/GenBank/DDBJ databases">
        <title>MicrobeMod: A computational toolkit for identifying prokaryotic methylation and restriction-modification with nanopore sequencing.</title>
        <authorList>
            <person name="Crits-Christoph A."/>
            <person name="Kang S.C."/>
            <person name="Lee H."/>
            <person name="Ostrov N."/>
        </authorList>
    </citation>
    <scope>NUCLEOTIDE SEQUENCE [LARGE SCALE GENOMIC DNA]</scope>
    <source>
        <strain evidence="10 11">DSMZ 700</strain>
    </source>
</reference>
<dbReference type="Pfam" id="PF12804">
    <property type="entry name" value="NTP_transf_3"/>
    <property type="match status" value="1"/>
</dbReference>
<dbReference type="InterPro" id="IPR029044">
    <property type="entry name" value="Nucleotide-diphossugar_trans"/>
</dbReference>
<dbReference type="PANTHER" id="PTHR19136">
    <property type="entry name" value="MOLYBDENUM COFACTOR GUANYLYLTRANSFERASE"/>
    <property type="match status" value="1"/>
</dbReference>
<dbReference type="PANTHER" id="PTHR19136:SF81">
    <property type="entry name" value="MOLYBDENUM COFACTOR GUANYLYLTRANSFERASE"/>
    <property type="match status" value="1"/>
</dbReference>
<feature type="binding site" evidence="8">
    <location>
        <begin position="7"/>
        <end position="9"/>
    </location>
    <ligand>
        <name>GTP</name>
        <dbReference type="ChEBI" id="CHEBI:37565"/>
    </ligand>
</feature>
<evidence type="ECO:0000256" key="8">
    <source>
        <dbReference type="HAMAP-Rule" id="MF_00316"/>
    </source>
</evidence>
<dbReference type="GO" id="GO:1902758">
    <property type="term" value="P:bis(molybdopterin guanine dinucleotide)molybdenum biosynthetic process"/>
    <property type="evidence" value="ECO:0007669"/>
    <property type="project" value="TreeGrafter"/>
</dbReference>
<evidence type="ECO:0000313" key="11">
    <source>
        <dbReference type="Proteomes" id="UP001279553"/>
    </source>
</evidence>
<dbReference type="NCBIfam" id="TIGR02665">
    <property type="entry name" value="molyb_mobA"/>
    <property type="match status" value="1"/>
</dbReference>
<comment type="subcellular location">
    <subcellularLocation>
        <location evidence="8">Cytoplasm</location>
    </subcellularLocation>
</comment>
<dbReference type="GO" id="GO:0061603">
    <property type="term" value="F:molybdenum cofactor guanylyltransferase activity"/>
    <property type="evidence" value="ECO:0007669"/>
    <property type="project" value="UniProtKB-EC"/>
</dbReference>
<keyword evidence="7 8" id="KW-0501">Molybdenum cofactor biosynthesis</keyword>
<accession>A0AAW9DN26</accession>
<dbReference type="InterPro" id="IPR025877">
    <property type="entry name" value="MobA-like_NTP_Trfase"/>
</dbReference>
<evidence type="ECO:0000313" key="10">
    <source>
        <dbReference type="EMBL" id="MDX5930400.1"/>
    </source>
</evidence>
<evidence type="ECO:0000256" key="7">
    <source>
        <dbReference type="ARBA" id="ARBA00023150"/>
    </source>
</evidence>
<evidence type="ECO:0000256" key="1">
    <source>
        <dbReference type="ARBA" id="ARBA00022490"/>
    </source>
</evidence>
<dbReference type="HAMAP" id="MF_00316">
    <property type="entry name" value="MobA"/>
    <property type="match status" value="1"/>
</dbReference>
<protein>
    <recommendedName>
        <fullName evidence="8">Molybdenum cofactor guanylyltransferase</fullName>
        <shortName evidence="8">MoCo guanylyltransferase</shortName>
        <ecNumber evidence="8">2.7.7.77</ecNumber>
    </recommendedName>
    <alternativeName>
        <fullName evidence="8">GTP:molybdopterin guanylyltransferase</fullName>
    </alternativeName>
    <alternativeName>
        <fullName evidence="8">Mo-MPT guanylyltransferase</fullName>
    </alternativeName>
    <alternativeName>
        <fullName evidence="8">Molybdopterin guanylyltransferase</fullName>
    </alternativeName>
    <alternativeName>
        <fullName evidence="8">Molybdopterin-guanine dinucleotide synthase</fullName>
        <shortName evidence="8">MGD synthase</shortName>
    </alternativeName>
</protein>
<feature type="binding site" evidence="8">
    <location>
        <position position="66"/>
    </location>
    <ligand>
        <name>GTP</name>
        <dbReference type="ChEBI" id="CHEBI:37565"/>
    </ligand>
</feature>
<dbReference type="EMBL" id="JAWXYB010000018">
    <property type="protein sequence ID" value="MDX5930400.1"/>
    <property type="molecule type" value="Genomic_DNA"/>
</dbReference>
<comment type="subunit">
    <text evidence="8">Monomer.</text>
</comment>
<dbReference type="RefSeq" id="WP_319613351.1">
    <property type="nucleotide sequence ID" value="NZ_JAWXYB010000018.1"/>
</dbReference>
<dbReference type="GO" id="GO:0046872">
    <property type="term" value="F:metal ion binding"/>
    <property type="evidence" value="ECO:0007669"/>
    <property type="project" value="UniProtKB-KW"/>
</dbReference>
<comment type="caution">
    <text evidence="8">Lacks conserved residue(s) required for the propagation of feature annotation.</text>
</comment>
<evidence type="ECO:0000256" key="3">
    <source>
        <dbReference type="ARBA" id="ARBA00022723"/>
    </source>
</evidence>
<comment type="cofactor">
    <cofactor evidence="8">
        <name>Mg(2+)</name>
        <dbReference type="ChEBI" id="CHEBI:18420"/>
    </cofactor>
</comment>
<keyword evidence="2 8" id="KW-0808">Transferase</keyword>
<dbReference type="Proteomes" id="UP001279553">
    <property type="component" value="Unassembled WGS sequence"/>
</dbReference>
<dbReference type="GO" id="GO:0005737">
    <property type="term" value="C:cytoplasm"/>
    <property type="evidence" value="ECO:0007669"/>
    <property type="project" value="UniProtKB-SubCell"/>
</dbReference>
<dbReference type="AlphaFoldDB" id="A0AAW9DN26"/>
<comment type="similarity">
    <text evidence="8">Belongs to the MobA family.</text>
</comment>
<dbReference type="SUPFAM" id="SSF53448">
    <property type="entry name" value="Nucleotide-diphospho-sugar transferases"/>
    <property type="match status" value="1"/>
</dbReference>
<organism evidence="10 11">
    <name type="scientific">Acidiphilium acidophilum</name>
    <name type="common">Thiobacillus acidophilus</name>
    <dbReference type="NCBI Taxonomy" id="76588"/>
    <lineage>
        <taxon>Bacteria</taxon>
        <taxon>Pseudomonadati</taxon>
        <taxon>Pseudomonadota</taxon>
        <taxon>Alphaproteobacteria</taxon>
        <taxon>Acetobacterales</taxon>
        <taxon>Acidocellaceae</taxon>
        <taxon>Acidiphilium</taxon>
    </lineage>
</organism>
<evidence type="ECO:0000259" key="9">
    <source>
        <dbReference type="Pfam" id="PF12804"/>
    </source>
</evidence>
<dbReference type="GO" id="GO:0005525">
    <property type="term" value="F:GTP binding"/>
    <property type="evidence" value="ECO:0007669"/>
    <property type="project" value="UniProtKB-UniRule"/>
</dbReference>
<dbReference type="EC" id="2.7.7.77" evidence="8"/>
<evidence type="ECO:0000256" key="4">
    <source>
        <dbReference type="ARBA" id="ARBA00022741"/>
    </source>
</evidence>
<feature type="binding site" evidence="8">
    <location>
        <position position="99"/>
    </location>
    <ligand>
        <name>GTP</name>
        <dbReference type="ChEBI" id="CHEBI:37565"/>
    </ligand>
</feature>
<feature type="binding site" evidence="8">
    <location>
        <position position="20"/>
    </location>
    <ligand>
        <name>GTP</name>
        <dbReference type="ChEBI" id="CHEBI:37565"/>
    </ligand>
</feature>
<dbReference type="CDD" id="cd02503">
    <property type="entry name" value="MobA"/>
    <property type="match status" value="1"/>
</dbReference>
<evidence type="ECO:0000256" key="6">
    <source>
        <dbReference type="ARBA" id="ARBA00023134"/>
    </source>
</evidence>
<keyword evidence="6 8" id="KW-0342">GTP-binding</keyword>
<comment type="caution">
    <text evidence="10">The sequence shown here is derived from an EMBL/GenBank/DDBJ whole genome shotgun (WGS) entry which is preliminary data.</text>
</comment>
<comment type="domain">
    <text evidence="8">The N-terminal domain determines nucleotide recognition and specific binding, while the C-terminal domain determines the specific binding to the target protein.</text>
</comment>
<keyword evidence="10" id="KW-0548">Nucleotidyltransferase</keyword>
<dbReference type="InterPro" id="IPR013482">
    <property type="entry name" value="Molybde_CF_guanTrfase"/>
</dbReference>
<gene>
    <name evidence="8 10" type="primary">mobA</name>
    <name evidence="10" type="ORF">SIL87_06445</name>
</gene>
<proteinExistence type="inferred from homology"/>
<keyword evidence="3 8" id="KW-0479">Metal-binding</keyword>
<keyword evidence="5 8" id="KW-0460">Magnesium</keyword>
<evidence type="ECO:0000256" key="5">
    <source>
        <dbReference type="ARBA" id="ARBA00022842"/>
    </source>
</evidence>
<evidence type="ECO:0000256" key="2">
    <source>
        <dbReference type="ARBA" id="ARBA00022679"/>
    </source>
</evidence>
<keyword evidence="11" id="KW-1185">Reference proteome</keyword>
<keyword evidence="4 8" id="KW-0547">Nucleotide-binding</keyword>
<dbReference type="Gene3D" id="3.90.550.10">
    <property type="entry name" value="Spore Coat Polysaccharide Biosynthesis Protein SpsA, Chain A"/>
    <property type="match status" value="1"/>
</dbReference>
<sequence length="190" mass="19854">MICALILAGGEGRRLGGADKALTRLHGIPLLACVIARLRDQTDAIAISARGDGSRFAAFDCAVVDDGRHRGKGPLAGLHAGLVWAAAARGTALLSVPVDTPFIPADLAGRLHPAPAVAACGDRVHHLVALWPVAAIAGKLDAFLDGPGPYRVADFARSLAMRRVDFDAVSDPFLNINTPEDLARAEARRC</sequence>
<comment type="catalytic activity">
    <reaction evidence="8">
        <text>Mo-molybdopterin + GTP + H(+) = Mo-molybdopterin guanine dinucleotide + diphosphate</text>
        <dbReference type="Rhea" id="RHEA:34243"/>
        <dbReference type="ChEBI" id="CHEBI:15378"/>
        <dbReference type="ChEBI" id="CHEBI:33019"/>
        <dbReference type="ChEBI" id="CHEBI:37565"/>
        <dbReference type="ChEBI" id="CHEBI:71302"/>
        <dbReference type="ChEBI" id="CHEBI:71310"/>
        <dbReference type="EC" id="2.7.7.77"/>
    </reaction>
</comment>
<feature type="domain" description="MobA-like NTP transferase" evidence="9">
    <location>
        <begin position="4"/>
        <end position="148"/>
    </location>
</feature>
<name>A0AAW9DN26_ACIAO</name>
<feature type="binding site" evidence="8">
    <location>
        <position position="99"/>
    </location>
    <ligand>
        <name>Mg(2+)</name>
        <dbReference type="ChEBI" id="CHEBI:18420"/>
    </ligand>
</feature>
<comment type="function">
    <text evidence="8">Transfers a GMP moiety from GTP to Mo-molybdopterin (Mo-MPT) cofactor (Moco or molybdenum cofactor) to form Mo-molybdopterin guanine dinucleotide (Mo-MGD) cofactor.</text>
</comment>